<dbReference type="InterPro" id="IPR045851">
    <property type="entry name" value="AMP-bd_C_sf"/>
</dbReference>
<dbReference type="Gene3D" id="3.40.50.12780">
    <property type="entry name" value="N-terminal domain of ligase-like"/>
    <property type="match status" value="1"/>
</dbReference>
<dbReference type="PANTHER" id="PTHR43845">
    <property type="entry name" value="BLR5969 PROTEIN"/>
    <property type="match status" value="1"/>
</dbReference>
<dbReference type="SUPFAM" id="SSF56801">
    <property type="entry name" value="Acetyl-CoA synthetase-like"/>
    <property type="match status" value="1"/>
</dbReference>
<organism evidence="2 3">
    <name type="scientific">Oceanidesulfovibrio marinus</name>
    <dbReference type="NCBI Taxonomy" id="370038"/>
    <lineage>
        <taxon>Bacteria</taxon>
        <taxon>Pseudomonadati</taxon>
        <taxon>Thermodesulfobacteriota</taxon>
        <taxon>Desulfovibrionia</taxon>
        <taxon>Desulfovibrionales</taxon>
        <taxon>Desulfovibrionaceae</taxon>
        <taxon>Oceanidesulfovibrio</taxon>
    </lineage>
</organism>
<dbReference type="GO" id="GO:0016874">
    <property type="term" value="F:ligase activity"/>
    <property type="evidence" value="ECO:0007669"/>
    <property type="project" value="UniProtKB-KW"/>
</dbReference>
<accession>A0A6P1ZMW1</accession>
<dbReference type="AlphaFoldDB" id="A0A6P1ZMW1"/>
<gene>
    <name evidence="2" type="ORF">DQK91_06595</name>
</gene>
<name>A0A6P1ZMW1_9BACT</name>
<dbReference type="InterPro" id="IPR042099">
    <property type="entry name" value="ANL_N_sf"/>
</dbReference>
<evidence type="ECO:0000259" key="1">
    <source>
        <dbReference type="Pfam" id="PF00501"/>
    </source>
</evidence>
<sequence>MEAAGLTPDDIRTPEDFAKLPILSKKQLISLQQEKGLAHLLAVEPGALSRIYMSPGPIFDPEGREQDYWGWAAAFHAAGFRARDLVQMTFGYHLTPAGLMLEEPLRELGCAVVPAGPGNTDVQIDLMTRLPVTGFVGMASYLKVIKDKAVFKGLDPRKDFRLDVAFVAAERLPESLRQELEDAFGMRVRQGYGTADLGCAAYECRELTGMHVSPRCWVEICDSATGRPVPTGEIGEVVVTPFTRAYPLLRLATGDLSRIVDDVCPCGRTSPRLAGILGRADDTTKVRGQFLYPHQIQEVVARFEGVTRWQLMLGNAGGRETVVMRLFHPEGTVDPEAFQVRFQALCKLRPDVEIVRDPDELPSDAPRVRDERTY</sequence>
<evidence type="ECO:0000313" key="2">
    <source>
        <dbReference type="EMBL" id="TVM35269.1"/>
    </source>
</evidence>
<reference evidence="2 3" key="1">
    <citation type="submission" date="2018-06" db="EMBL/GenBank/DDBJ databases">
        <title>Complete genome of Desulfovibrio marinus P48SEP.</title>
        <authorList>
            <person name="Crispim J.S."/>
            <person name="Vidigal P.M.P."/>
            <person name="Silva L.C.F."/>
            <person name="Araujo L.C."/>
            <person name="Laguardia C.N."/>
            <person name="Dias R.S."/>
            <person name="Sousa M.P."/>
            <person name="Paula S.O."/>
            <person name="Silva C."/>
        </authorList>
    </citation>
    <scope>NUCLEOTIDE SEQUENCE [LARGE SCALE GENOMIC DNA]</scope>
    <source>
        <strain evidence="2 3">P48SEP</strain>
    </source>
</reference>
<feature type="domain" description="AMP-dependent synthetase/ligase" evidence="1">
    <location>
        <begin position="109"/>
        <end position="239"/>
    </location>
</feature>
<dbReference type="Proteomes" id="UP000434052">
    <property type="component" value="Unassembled WGS sequence"/>
</dbReference>
<protein>
    <submittedName>
        <fullName evidence="2">Phenylacetate--CoA ligase family protein</fullName>
    </submittedName>
</protein>
<dbReference type="InterPro" id="IPR000873">
    <property type="entry name" value="AMP-dep_synth/lig_dom"/>
</dbReference>
<dbReference type="PANTHER" id="PTHR43845:SF1">
    <property type="entry name" value="BLR5969 PROTEIN"/>
    <property type="match status" value="1"/>
</dbReference>
<dbReference type="OrthoDB" id="5484550at2"/>
<dbReference type="Pfam" id="PF00501">
    <property type="entry name" value="AMP-binding"/>
    <property type="match status" value="1"/>
</dbReference>
<dbReference type="Gene3D" id="3.30.300.30">
    <property type="match status" value="1"/>
</dbReference>
<dbReference type="EMBL" id="QMIF01000003">
    <property type="protein sequence ID" value="TVM35269.1"/>
    <property type="molecule type" value="Genomic_DNA"/>
</dbReference>
<keyword evidence="2" id="KW-0436">Ligase</keyword>
<comment type="caution">
    <text evidence="2">The sequence shown here is derived from an EMBL/GenBank/DDBJ whole genome shotgun (WGS) entry which is preliminary data.</text>
</comment>
<proteinExistence type="predicted"/>
<evidence type="ECO:0000313" key="3">
    <source>
        <dbReference type="Proteomes" id="UP000434052"/>
    </source>
</evidence>